<dbReference type="PANTHER" id="PTHR46082:SF6">
    <property type="entry name" value="AAA+ ATPASE DOMAIN-CONTAINING PROTEIN-RELATED"/>
    <property type="match status" value="1"/>
</dbReference>
<dbReference type="PROSITE" id="PS50011">
    <property type="entry name" value="PROTEIN_KINASE_DOM"/>
    <property type="match status" value="1"/>
</dbReference>
<dbReference type="GO" id="GO:0004672">
    <property type="term" value="F:protein kinase activity"/>
    <property type="evidence" value="ECO:0007669"/>
    <property type="project" value="InterPro"/>
</dbReference>
<dbReference type="InterPro" id="IPR053137">
    <property type="entry name" value="NLR-like"/>
</dbReference>
<feature type="region of interest" description="Disordered" evidence="1">
    <location>
        <begin position="184"/>
        <end position="211"/>
    </location>
</feature>
<evidence type="ECO:0000256" key="1">
    <source>
        <dbReference type="SAM" id="MobiDB-lite"/>
    </source>
</evidence>
<evidence type="ECO:0000313" key="4">
    <source>
        <dbReference type="Proteomes" id="UP000191612"/>
    </source>
</evidence>
<dbReference type="InterPro" id="IPR011009">
    <property type="entry name" value="Kinase-like_dom_sf"/>
</dbReference>
<dbReference type="AlphaFoldDB" id="A0A1V6R3A5"/>
<name>A0A1V6R3A5_9EURO</name>
<dbReference type="Pfam" id="PF13424">
    <property type="entry name" value="TPR_12"/>
    <property type="match status" value="2"/>
</dbReference>
<dbReference type="SMART" id="SM00220">
    <property type="entry name" value="S_TKc"/>
    <property type="match status" value="1"/>
</dbReference>
<keyword evidence="4" id="KW-1185">Reference proteome</keyword>
<gene>
    <name evidence="3" type="ORF">PENSOL_c018G05927</name>
</gene>
<dbReference type="GO" id="GO:0005524">
    <property type="term" value="F:ATP binding"/>
    <property type="evidence" value="ECO:0007669"/>
    <property type="project" value="InterPro"/>
</dbReference>
<comment type="caution">
    <text evidence="3">The sequence shown here is derived from an EMBL/GenBank/DDBJ whole genome shotgun (WGS) entry which is preliminary data.</text>
</comment>
<organism evidence="3 4">
    <name type="scientific">Penicillium solitum</name>
    <dbReference type="NCBI Taxonomy" id="60172"/>
    <lineage>
        <taxon>Eukaryota</taxon>
        <taxon>Fungi</taxon>
        <taxon>Dikarya</taxon>
        <taxon>Ascomycota</taxon>
        <taxon>Pezizomycotina</taxon>
        <taxon>Eurotiomycetes</taxon>
        <taxon>Eurotiomycetidae</taxon>
        <taxon>Eurotiales</taxon>
        <taxon>Aspergillaceae</taxon>
        <taxon>Penicillium</taxon>
    </lineage>
</organism>
<dbReference type="EMBL" id="MDYO01000018">
    <property type="protein sequence ID" value="OQD95919.1"/>
    <property type="molecule type" value="Genomic_DNA"/>
</dbReference>
<reference evidence="4" key="1">
    <citation type="journal article" date="2017" name="Nat. Microbiol.">
        <title>Global analysis of biosynthetic gene clusters reveals vast potential of secondary metabolite production in Penicillium species.</title>
        <authorList>
            <person name="Nielsen J.C."/>
            <person name="Grijseels S."/>
            <person name="Prigent S."/>
            <person name="Ji B."/>
            <person name="Dainat J."/>
            <person name="Nielsen K.F."/>
            <person name="Frisvad J.C."/>
            <person name="Workman M."/>
            <person name="Nielsen J."/>
        </authorList>
    </citation>
    <scope>NUCLEOTIDE SEQUENCE [LARGE SCALE GENOMIC DNA]</scope>
    <source>
        <strain evidence="4">IBT 29525</strain>
    </source>
</reference>
<dbReference type="SUPFAM" id="SSF48452">
    <property type="entry name" value="TPR-like"/>
    <property type="match status" value="2"/>
</dbReference>
<accession>A0A1V6R3A5</accession>
<dbReference type="SUPFAM" id="SSF56112">
    <property type="entry name" value="Protein kinase-like (PK-like)"/>
    <property type="match status" value="1"/>
</dbReference>
<feature type="domain" description="Protein kinase" evidence="2">
    <location>
        <begin position="1"/>
        <end position="169"/>
    </location>
</feature>
<dbReference type="PANTHER" id="PTHR46082">
    <property type="entry name" value="ATP/GTP-BINDING PROTEIN-RELATED"/>
    <property type="match status" value="1"/>
</dbReference>
<dbReference type="STRING" id="60172.A0A1V6R3A5"/>
<sequence>MSFSYRMLDLDSKSDGGERKKLGKRWSILGKEVAGQFVKESPDYWWVKIGDFGISNRVSDGQAYLRTPIGTHGFIPPEILENDGSDFQYTAKVDMWSLGVLIHYMITNTLPFDDKRKLRQYIRTSHFPWTKLASYSVSKECHDFVTKGLLGTTAASRLSASDALQHQCLIDTCTSAPNKDAIEASDTQYVPVAETEPTNDQGRGKDSTAGSVLPELTDASASWSAQIGEESQISIRTKYEVAQGLQEVQGKTTAIQQSIFTKDVLVSDLSNDLRIFHDEGLSLLGQQQHSGAKIMLEEALNLRQNALGTYHEDTMASLSALGDVLCVQKKYTEAEATYRDIWVRRSRALGDNYPDTLSSLHILGKALNDQEKYTEAEGVFRDAWEARNRVLGKKHADTLNSLYELGDTFYHQEKYTQAEATYRDVWVRRCQALNTKHAETLACLDRLGDALFNQAMLPEAELVYRDAWDLRKQTLGKGHEDTLWSLHWLVQSLCSQEKHDEAEALYRDAWEGCKQILGQDHKHTLLALHWLDQTVALKTKYTPAEVTYPGI</sequence>
<evidence type="ECO:0000259" key="2">
    <source>
        <dbReference type="PROSITE" id="PS50011"/>
    </source>
</evidence>
<dbReference type="Proteomes" id="UP000191612">
    <property type="component" value="Unassembled WGS sequence"/>
</dbReference>
<dbReference type="Gene3D" id="1.25.40.10">
    <property type="entry name" value="Tetratricopeptide repeat domain"/>
    <property type="match status" value="2"/>
</dbReference>
<dbReference type="Gene3D" id="1.10.510.10">
    <property type="entry name" value="Transferase(Phosphotransferase) domain 1"/>
    <property type="match status" value="1"/>
</dbReference>
<evidence type="ECO:0000313" key="3">
    <source>
        <dbReference type="EMBL" id="OQD95919.1"/>
    </source>
</evidence>
<proteinExistence type="predicted"/>
<dbReference type="InterPro" id="IPR011990">
    <property type="entry name" value="TPR-like_helical_dom_sf"/>
</dbReference>
<dbReference type="InterPro" id="IPR000719">
    <property type="entry name" value="Prot_kinase_dom"/>
</dbReference>
<protein>
    <recommendedName>
        <fullName evidence="2">Protein kinase domain-containing protein</fullName>
    </recommendedName>
</protein>
<dbReference type="Pfam" id="PF13374">
    <property type="entry name" value="TPR_10"/>
    <property type="match status" value="2"/>
</dbReference>
<dbReference type="Pfam" id="PF00069">
    <property type="entry name" value="Pkinase"/>
    <property type="match status" value="1"/>
</dbReference>